<protein>
    <recommendedName>
        <fullName evidence="3">isochorismate synthase</fullName>
        <ecNumber evidence="3">5.4.4.2</ecNumber>
    </recommendedName>
    <alternativeName>
        <fullName evidence="5">Isochorismate mutase</fullName>
    </alternativeName>
</protein>
<proteinExistence type="inferred from homology"/>
<dbReference type="EMBL" id="JABXWT010000011">
    <property type="protein sequence ID" value="NVO57352.1"/>
    <property type="molecule type" value="Genomic_DNA"/>
</dbReference>
<comment type="similarity">
    <text evidence="2">Belongs to the isochorismate synthase family.</text>
</comment>
<evidence type="ECO:0000259" key="7">
    <source>
        <dbReference type="Pfam" id="PF00425"/>
    </source>
</evidence>
<feature type="domain" description="Chorismate-utilising enzyme C-terminal" evidence="7">
    <location>
        <begin position="131"/>
        <end position="373"/>
    </location>
</feature>
<organism evidence="8 9">
    <name type="scientific">Ruegeria haliotis</name>
    <dbReference type="NCBI Taxonomy" id="2747601"/>
    <lineage>
        <taxon>Bacteria</taxon>
        <taxon>Pseudomonadati</taxon>
        <taxon>Pseudomonadota</taxon>
        <taxon>Alphaproteobacteria</taxon>
        <taxon>Rhodobacterales</taxon>
        <taxon>Roseobacteraceae</taxon>
        <taxon>Ruegeria</taxon>
    </lineage>
</organism>
<dbReference type="Gene3D" id="3.60.120.10">
    <property type="entry name" value="Anthranilate synthase"/>
    <property type="match status" value="1"/>
</dbReference>
<dbReference type="RefSeq" id="WP_176866406.1">
    <property type="nucleotide sequence ID" value="NZ_JABXWT010000011.1"/>
</dbReference>
<sequence>MSSLLPQNAHFLTSDLTQDTAFRFAGKEGLILGKGDMRPLPRGTSDTLADRLASHFAVYGPQTIVAGALPFDRRQDDYMLSMSNGSPAPEVDTLPAMPGNFRPIGADPCPTQFWSSVQHALDRLEAEAETEDGLRKVVLARSFLAECQSEINPGALFAALSGDPAVTSFQMPLPPRDGHARNLVGATPELLISKVGRSICSHPLAGSARRQADLAQDAKAAALLSRSSKDWREHQILVEYILDTLTPYCDQLERPDGTSLTSTRTMWHLGTWIEGRLRDPDTPSAVIAAELHPTPAICGVPVQPAMELISELEPVDRDFYAGAVGWCDGSGDGAWYVAIRCAEICGNQARLYAGAGIVPGSDPRAETEETGAKFGAMLSALGLPRDAGLAGVPEQVTANQAPRRHRTNPKKTIQKELS</sequence>
<keyword evidence="9" id="KW-1185">Reference proteome</keyword>
<feature type="region of interest" description="Disordered" evidence="6">
    <location>
        <begin position="391"/>
        <end position="418"/>
    </location>
</feature>
<dbReference type="NCBIfam" id="TIGR00543">
    <property type="entry name" value="isochor_syn"/>
    <property type="match status" value="1"/>
</dbReference>
<name>A0ABX2PUW8_9RHOB</name>
<reference evidence="8 9" key="1">
    <citation type="submission" date="2020-06" db="EMBL/GenBank/DDBJ databases">
        <authorList>
            <person name="Cao W.R."/>
        </authorList>
    </citation>
    <scope>NUCLEOTIDE SEQUENCE [LARGE SCALE GENOMIC DNA]</scope>
    <source>
        <strain evidence="8 9">B1Z28</strain>
    </source>
</reference>
<dbReference type="Proteomes" id="UP000630805">
    <property type="component" value="Unassembled WGS sequence"/>
</dbReference>
<dbReference type="InterPro" id="IPR015890">
    <property type="entry name" value="Chorismate_C"/>
</dbReference>
<evidence type="ECO:0000256" key="1">
    <source>
        <dbReference type="ARBA" id="ARBA00000799"/>
    </source>
</evidence>
<evidence type="ECO:0000313" key="8">
    <source>
        <dbReference type="EMBL" id="NVO57352.1"/>
    </source>
</evidence>
<evidence type="ECO:0000256" key="4">
    <source>
        <dbReference type="ARBA" id="ARBA00023235"/>
    </source>
</evidence>
<evidence type="ECO:0000256" key="6">
    <source>
        <dbReference type="SAM" id="MobiDB-lite"/>
    </source>
</evidence>
<evidence type="ECO:0000256" key="2">
    <source>
        <dbReference type="ARBA" id="ARBA00005297"/>
    </source>
</evidence>
<comment type="caution">
    <text evidence="8">The sequence shown here is derived from an EMBL/GenBank/DDBJ whole genome shotgun (WGS) entry which is preliminary data.</text>
</comment>
<gene>
    <name evidence="8" type="ORF">HW561_16275</name>
</gene>
<evidence type="ECO:0000313" key="9">
    <source>
        <dbReference type="Proteomes" id="UP000630805"/>
    </source>
</evidence>
<evidence type="ECO:0000256" key="3">
    <source>
        <dbReference type="ARBA" id="ARBA00012824"/>
    </source>
</evidence>
<keyword evidence="4 8" id="KW-0413">Isomerase</keyword>
<comment type="catalytic activity">
    <reaction evidence="1">
        <text>chorismate = isochorismate</text>
        <dbReference type="Rhea" id="RHEA:18985"/>
        <dbReference type="ChEBI" id="CHEBI:29748"/>
        <dbReference type="ChEBI" id="CHEBI:29780"/>
        <dbReference type="EC" id="5.4.4.2"/>
    </reaction>
</comment>
<dbReference type="GO" id="GO:0008909">
    <property type="term" value="F:isochorismate synthase activity"/>
    <property type="evidence" value="ECO:0007669"/>
    <property type="project" value="UniProtKB-EC"/>
</dbReference>
<evidence type="ECO:0000256" key="5">
    <source>
        <dbReference type="ARBA" id="ARBA00041564"/>
    </source>
</evidence>
<dbReference type="InterPro" id="IPR004561">
    <property type="entry name" value="IsoChor_synthase"/>
</dbReference>
<dbReference type="EC" id="5.4.4.2" evidence="3"/>
<dbReference type="Pfam" id="PF00425">
    <property type="entry name" value="Chorismate_bind"/>
    <property type="match status" value="1"/>
</dbReference>
<accession>A0ABX2PUW8</accession>
<dbReference type="InterPro" id="IPR005801">
    <property type="entry name" value="ADC_synthase"/>
</dbReference>
<dbReference type="SUPFAM" id="SSF56322">
    <property type="entry name" value="ADC synthase"/>
    <property type="match status" value="1"/>
</dbReference>
<dbReference type="PANTHER" id="PTHR42839">
    <property type="entry name" value="ISOCHORISMATE SYNTHASE ENTC"/>
    <property type="match status" value="1"/>
</dbReference>
<dbReference type="PANTHER" id="PTHR42839:SF2">
    <property type="entry name" value="ISOCHORISMATE SYNTHASE ENTC"/>
    <property type="match status" value="1"/>
</dbReference>